<evidence type="ECO:0000256" key="5">
    <source>
        <dbReference type="ARBA" id="ARBA00022553"/>
    </source>
</evidence>
<comment type="subcellular location">
    <subcellularLocation>
        <location evidence="2">Cell membrane</location>
    </subcellularLocation>
</comment>
<keyword evidence="13" id="KW-0812">Transmembrane</keyword>
<keyword evidence="5" id="KW-0597">Phosphoprotein</keyword>
<evidence type="ECO:0000256" key="11">
    <source>
        <dbReference type="ARBA" id="ARBA00023136"/>
    </source>
</evidence>
<dbReference type="InterPro" id="IPR003594">
    <property type="entry name" value="HATPase_dom"/>
</dbReference>
<feature type="transmembrane region" description="Helical" evidence="13">
    <location>
        <begin position="64"/>
        <end position="85"/>
    </location>
</feature>
<keyword evidence="11 13" id="KW-0472">Membrane</keyword>
<keyword evidence="8 15" id="KW-0418">Kinase</keyword>
<dbReference type="InterPro" id="IPR050736">
    <property type="entry name" value="Sensor_HK_Regulatory"/>
</dbReference>
<dbReference type="Pfam" id="PF02518">
    <property type="entry name" value="HATPase_c"/>
    <property type="match status" value="1"/>
</dbReference>
<evidence type="ECO:0000256" key="13">
    <source>
        <dbReference type="SAM" id="Phobius"/>
    </source>
</evidence>
<accession>A0A562SWX2</accession>
<dbReference type="SUPFAM" id="SSF47384">
    <property type="entry name" value="Homodimeric domain of signal transducing histidine kinase"/>
    <property type="match status" value="1"/>
</dbReference>
<evidence type="ECO:0000256" key="2">
    <source>
        <dbReference type="ARBA" id="ARBA00004236"/>
    </source>
</evidence>
<dbReference type="Gene3D" id="1.10.287.130">
    <property type="match status" value="1"/>
</dbReference>
<keyword evidence="9" id="KW-0067">ATP-binding</keyword>
<dbReference type="CDD" id="cd00075">
    <property type="entry name" value="HATPase"/>
    <property type="match status" value="1"/>
</dbReference>
<evidence type="ECO:0000256" key="7">
    <source>
        <dbReference type="ARBA" id="ARBA00022741"/>
    </source>
</evidence>
<protein>
    <recommendedName>
        <fullName evidence="3">histidine kinase</fullName>
        <ecNumber evidence="3">2.7.13.3</ecNumber>
    </recommendedName>
</protein>
<evidence type="ECO:0000256" key="12">
    <source>
        <dbReference type="SAM" id="Coils"/>
    </source>
</evidence>
<keyword evidence="13" id="KW-1133">Transmembrane helix</keyword>
<dbReference type="GO" id="GO:0000155">
    <property type="term" value="F:phosphorelay sensor kinase activity"/>
    <property type="evidence" value="ECO:0007669"/>
    <property type="project" value="InterPro"/>
</dbReference>
<gene>
    <name evidence="15" type="ORF">IQ13_0466</name>
</gene>
<comment type="catalytic activity">
    <reaction evidence="1">
        <text>ATP + protein L-histidine = ADP + protein N-phospho-L-histidine.</text>
        <dbReference type="EC" id="2.7.13.3"/>
    </reaction>
</comment>
<dbReference type="SMART" id="SM00387">
    <property type="entry name" value="HATPase_c"/>
    <property type="match status" value="1"/>
</dbReference>
<feature type="transmembrane region" description="Helical" evidence="13">
    <location>
        <begin position="39"/>
        <end position="58"/>
    </location>
</feature>
<dbReference type="Proteomes" id="UP000316167">
    <property type="component" value="Unassembled WGS sequence"/>
</dbReference>
<proteinExistence type="predicted"/>
<evidence type="ECO:0000259" key="14">
    <source>
        <dbReference type="PROSITE" id="PS50109"/>
    </source>
</evidence>
<dbReference type="PRINTS" id="PR00344">
    <property type="entry name" value="BCTRLSENSOR"/>
</dbReference>
<dbReference type="InterPro" id="IPR005467">
    <property type="entry name" value="His_kinase_dom"/>
</dbReference>
<dbReference type="OrthoDB" id="9810447at2"/>
<evidence type="ECO:0000256" key="3">
    <source>
        <dbReference type="ARBA" id="ARBA00012438"/>
    </source>
</evidence>
<feature type="coiled-coil region" evidence="12">
    <location>
        <begin position="195"/>
        <end position="236"/>
    </location>
</feature>
<keyword evidence="16" id="KW-1185">Reference proteome</keyword>
<dbReference type="SUPFAM" id="SSF55874">
    <property type="entry name" value="ATPase domain of HSP90 chaperone/DNA topoisomerase II/histidine kinase"/>
    <property type="match status" value="1"/>
</dbReference>
<dbReference type="InterPro" id="IPR036890">
    <property type="entry name" value="HATPase_C_sf"/>
</dbReference>
<feature type="domain" description="Histidine kinase" evidence="14">
    <location>
        <begin position="236"/>
        <end position="450"/>
    </location>
</feature>
<keyword evidence="12" id="KW-0175">Coiled coil</keyword>
<dbReference type="GO" id="GO:0005524">
    <property type="term" value="F:ATP binding"/>
    <property type="evidence" value="ECO:0007669"/>
    <property type="project" value="UniProtKB-KW"/>
</dbReference>
<reference evidence="15 16" key="1">
    <citation type="journal article" date="2015" name="Stand. Genomic Sci.">
        <title>Genomic Encyclopedia of Bacterial and Archaeal Type Strains, Phase III: the genomes of soil and plant-associated and newly described type strains.</title>
        <authorList>
            <person name="Whitman W.B."/>
            <person name="Woyke T."/>
            <person name="Klenk H.P."/>
            <person name="Zhou Y."/>
            <person name="Lilburn T.G."/>
            <person name="Beck B.J."/>
            <person name="De Vos P."/>
            <person name="Vandamme P."/>
            <person name="Eisen J.A."/>
            <person name="Garrity G."/>
            <person name="Hugenholtz P."/>
            <person name="Kyrpides N.C."/>
        </authorList>
    </citation>
    <scope>NUCLEOTIDE SEQUENCE [LARGE SCALE GENOMIC DNA]</scope>
    <source>
        <strain evidence="15 16">CGMCC 1.7271</strain>
    </source>
</reference>
<keyword evidence="10" id="KW-0902">Two-component regulatory system</keyword>
<dbReference type="InterPro" id="IPR036097">
    <property type="entry name" value="HisK_dim/P_sf"/>
</dbReference>
<sequence length="450" mass="51525">MQVLEQTESKQMSRFSLQRIKTIGYTDEMDSYSKRRLGIFNLINFFGLLTGIFTPLLALSNDGYLPLIAWIVAAAPAFISFVVLYANYHHHYNFAMLWYFILYPLITSLVYIGSIDAGIELFFLLYAVFSVFFLQELKLIVVAIGFSMISYIAVYIVQHHYKFVMAEINYPFFVFMHALSIALIFAGLFLIKKENKEFQQEIITSNEELNKYNLEIEQQKEELSELNNLKTKLFSVISHDIRTPLYGLRNLFKSVHEYDLPAEEIKILIPDVVKDLQYTTDLMENLLQWAKSQMKGEALSPQLIDVNKLITDVQQVVRLQAENKQVYINSKTDKPVYIYADKEMIEVVLRNLISNAIKFTPKQGEVTVNVRESGELVEVFVKDTGTGMSEESRKKLFGDEYFTTKGTANEAGTGLGLMICKEFLKKNGGEIQVQSELGKGSTFAFTLPRA</sequence>
<evidence type="ECO:0000256" key="8">
    <source>
        <dbReference type="ARBA" id="ARBA00022777"/>
    </source>
</evidence>
<feature type="transmembrane region" description="Helical" evidence="13">
    <location>
        <begin position="170"/>
        <end position="191"/>
    </location>
</feature>
<dbReference type="GO" id="GO:0005886">
    <property type="term" value="C:plasma membrane"/>
    <property type="evidence" value="ECO:0007669"/>
    <property type="project" value="UniProtKB-SubCell"/>
</dbReference>
<dbReference type="EC" id="2.7.13.3" evidence="3"/>
<evidence type="ECO:0000256" key="1">
    <source>
        <dbReference type="ARBA" id="ARBA00000085"/>
    </source>
</evidence>
<name>A0A562SWX2_9BACT</name>
<dbReference type="FunFam" id="3.30.565.10:FF:000023">
    <property type="entry name" value="PAS domain-containing sensor histidine kinase"/>
    <property type="match status" value="1"/>
</dbReference>
<keyword evidence="4" id="KW-1003">Cell membrane</keyword>
<evidence type="ECO:0000256" key="9">
    <source>
        <dbReference type="ARBA" id="ARBA00022840"/>
    </source>
</evidence>
<feature type="transmembrane region" description="Helical" evidence="13">
    <location>
        <begin position="92"/>
        <end position="111"/>
    </location>
</feature>
<evidence type="ECO:0000256" key="4">
    <source>
        <dbReference type="ARBA" id="ARBA00022475"/>
    </source>
</evidence>
<dbReference type="PANTHER" id="PTHR43711">
    <property type="entry name" value="TWO-COMPONENT HISTIDINE KINASE"/>
    <property type="match status" value="1"/>
</dbReference>
<evidence type="ECO:0000256" key="6">
    <source>
        <dbReference type="ARBA" id="ARBA00022679"/>
    </source>
</evidence>
<comment type="caution">
    <text evidence="15">The sequence shown here is derived from an EMBL/GenBank/DDBJ whole genome shotgun (WGS) entry which is preliminary data.</text>
</comment>
<keyword evidence="6" id="KW-0808">Transferase</keyword>
<dbReference type="Pfam" id="PF00512">
    <property type="entry name" value="HisKA"/>
    <property type="match status" value="1"/>
</dbReference>
<keyword evidence="7" id="KW-0547">Nucleotide-binding</keyword>
<dbReference type="RefSeq" id="WP_144884090.1">
    <property type="nucleotide sequence ID" value="NZ_VLLE01000002.1"/>
</dbReference>
<dbReference type="SMART" id="SM00388">
    <property type="entry name" value="HisKA"/>
    <property type="match status" value="1"/>
</dbReference>
<evidence type="ECO:0000313" key="16">
    <source>
        <dbReference type="Proteomes" id="UP000316167"/>
    </source>
</evidence>
<evidence type="ECO:0000313" key="15">
    <source>
        <dbReference type="EMBL" id="TWI85306.1"/>
    </source>
</evidence>
<dbReference type="PROSITE" id="PS50109">
    <property type="entry name" value="HIS_KIN"/>
    <property type="match status" value="1"/>
</dbReference>
<dbReference type="CDD" id="cd00082">
    <property type="entry name" value="HisKA"/>
    <property type="match status" value="1"/>
</dbReference>
<dbReference type="PANTHER" id="PTHR43711:SF1">
    <property type="entry name" value="HISTIDINE KINASE 1"/>
    <property type="match status" value="1"/>
</dbReference>
<organism evidence="15 16">
    <name type="scientific">Lacibacter cauensis</name>
    <dbReference type="NCBI Taxonomy" id="510947"/>
    <lineage>
        <taxon>Bacteria</taxon>
        <taxon>Pseudomonadati</taxon>
        <taxon>Bacteroidota</taxon>
        <taxon>Chitinophagia</taxon>
        <taxon>Chitinophagales</taxon>
        <taxon>Chitinophagaceae</taxon>
        <taxon>Lacibacter</taxon>
    </lineage>
</organism>
<dbReference type="InterPro" id="IPR003661">
    <property type="entry name" value="HisK_dim/P_dom"/>
</dbReference>
<feature type="transmembrane region" description="Helical" evidence="13">
    <location>
        <begin position="139"/>
        <end position="158"/>
    </location>
</feature>
<dbReference type="EMBL" id="VLLE01000002">
    <property type="protein sequence ID" value="TWI85306.1"/>
    <property type="molecule type" value="Genomic_DNA"/>
</dbReference>
<evidence type="ECO:0000256" key="10">
    <source>
        <dbReference type="ARBA" id="ARBA00023012"/>
    </source>
</evidence>
<dbReference type="InterPro" id="IPR004358">
    <property type="entry name" value="Sig_transdc_His_kin-like_C"/>
</dbReference>
<dbReference type="Gene3D" id="3.30.565.10">
    <property type="entry name" value="Histidine kinase-like ATPase, C-terminal domain"/>
    <property type="match status" value="1"/>
</dbReference>
<dbReference type="AlphaFoldDB" id="A0A562SWX2"/>